<reference evidence="1 2" key="1">
    <citation type="journal article" date="2007" name="Science">
        <title>Genomic minimalism in the early diverging intestinal parasite Giardia lamblia.</title>
        <authorList>
            <person name="Morrison H.G."/>
            <person name="McArthur A.G."/>
            <person name="Gillin F.D."/>
            <person name="Aley S.B."/>
            <person name="Adam R.D."/>
            <person name="Olsen G.J."/>
            <person name="Best A.A."/>
            <person name="Cande W.Z."/>
            <person name="Chen F."/>
            <person name="Cipriano M.J."/>
            <person name="Davids B.J."/>
            <person name="Dawson S.C."/>
            <person name="Elmendorf H.G."/>
            <person name="Hehl A.B."/>
            <person name="Holder M.E."/>
            <person name="Huse S.M."/>
            <person name="Kim U.U."/>
            <person name="Lasek-Nesselquist E."/>
            <person name="Manning G."/>
            <person name="Nigam A."/>
            <person name="Nixon J.E."/>
            <person name="Palm D."/>
            <person name="Passamaneck N.E."/>
            <person name="Prabhu A."/>
            <person name="Reich C.I."/>
            <person name="Reiner D.S."/>
            <person name="Samuelson J."/>
            <person name="Svard S.G."/>
            <person name="Sogin M.L."/>
        </authorList>
    </citation>
    <scope>NUCLEOTIDE SEQUENCE [LARGE SCALE GENOMIC DNA]</scope>
    <source>
        <strain evidence="1 2">WB C6</strain>
    </source>
</reference>
<evidence type="ECO:0000313" key="1">
    <source>
        <dbReference type="EMBL" id="KAE8302675.1"/>
    </source>
</evidence>
<sequence>MTPDGEEKATKDQKPSPLCLSSDVFVTFEYTVSGEEPSQPCYTKNSNHAFSTSQDTIGELIADTVLVRGMPLASGRMLKQILLSCVSAIVSADDYPASIRQSLVKHISDASVSSQVIRRRYITYGREHQNILKGLLHSAVACSVSYNLTTDPAVLSHMVTYMNALLPTGEIKTIVCGISKFDENAPGSMLKSAFFRL</sequence>
<gene>
    <name evidence="1" type="ORF">GL50803_0015769</name>
</gene>
<dbReference type="AlphaFoldDB" id="D3KIB5"/>
<evidence type="ECO:0000313" key="2">
    <source>
        <dbReference type="Proteomes" id="UP000001548"/>
    </source>
</evidence>
<accession>D3KIB5</accession>
<comment type="caution">
    <text evidence="1">The sequence shown here is derived from an EMBL/GenBank/DDBJ whole genome shotgun (WGS) entry which is preliminary data.</text>
</comment>
<name>D3KIB5_GIAIC</name>
<organism evidence="1 2">
    <name type="scientific">Giardia intestinalis (strain ATCC 50803 / WB clone C6)</name>
    <name type="common">Giardia lamblia</name>
    <dbReference type="NCBI Taxonomy" id="184922"/>
    <lineage>
        <taxon>Eukaryota</taxon>
        <taxon>Metamonada</taxon>
        <taxon>Diplomonadida</taxon>
        <taxon>Hexamitidae</taxon>
        <taxon>Giardiinae</taxon>
        <taxon>Giardia</taxon>
    </lineage>
</organism>
<dbReference type="HOGENOM" id="CLU_1386485_0_0_1"/>
<dbReference type="VEuPathDB" id="GiardiaDB:GL50803_15769"/>
<keyword evidence="2" id="KW-1185">Reference proteome</keyword>
<dbReference type="EMBL" id="AACB03000003">
    <property type="protein sequence ID" value="KAE8302675.1"/>
    <property type="molecule type" value="Genomic_DNA"/>
</dbReference>
<dbReference type="Proteomes" id="UP000001548">
    <property type="component" value="Unassembled WGS sequence"/>
</dbReference>
<protein>
    <submittedName>
        <fullName evidence="1">Uncharacterized protein</fullName>
    </submittedName>
</protein>
<proteinExistence type="predicted"/>